<dbReference type="InterPro" id="IPR009506">
    <property type="entry name" value="YjiS-like"/>
</dbReference>
<dbReference type="AlphaFoldDB" id="A0A2R8AEV4"/>
<accession>A0A2R8AEV4</accession>
<proteinExistence type="predicted"/>
<protein>
    <recommendedName>
        <fullName evidence="1">YjiS-like domain-containing protein</fullName>
    </recommendedName>
</protein>
<dbReference type="EMBL" id="OMKW01000004">
    <property type="protein sequence ID" value="SPF30769.1"/>
    <property type="molecule type" value="Genomic_DNA"/>
</dbReference>
<dbReference type="Pfam" id="PF06568">
    <property type="entry name" value="YjiS-like"/>
    <property type="match status" value="1"/>
</dbReference>
<organism evidence="2 3">
    <name type="scientific">Pontivivens insulae</name>
    <dbReference type="NCBI Taxonomy" id="1639689"/>
    <lineage>
        <taxon>Bacteria</taxon>
        <taxon>Pseudomonadati</taxon>
        <taxon>Pseudomonadota</taxon>
        <taxon>Alphaproteobacteria</taxon>
        <taxon>Rhodobacterales</taxon>
        <taxon>Paracoccaceae</taxon>
        <taxon>Pontivivens</taxon>
    </lineage>
</organism>
<evidence type="ECO:0000259" key="1">
    <source>
        <dbReference type="Pfam" id="PF06568"/>
    </source>
</evidence>
<gene>
    <name evidence="2" type="ORF">POI8812_03112</name>
</gene>
<reference evidence="2 3" key="1">
    <citation type="submission" date="2018-03" db="EMBL/GenBank/DDBJ databases">
        <authorList>
            <person name="Keele B.F."/>
        </authorList>
    </citation>
    <scope>NUCLEOTIDE SEQUENCE [LARGE SCALE GENOMIC DNA]</scope>
    <source>
        <strain evidence="2 3">CeCT 8812</strain>
    </source>
</reference>
<feature type="domain" description="YjiS-like" evidence="1">
    <location>
        <begin position="29"/>
        <end position="61"/>
    </location>
</feature>
<dbReference type="RefSeq" id="WP_211310414.1">
    <property type="nucleotide sequence ID" value="NZ_OMKW01000004.1"/>
</dbReference>
<evidence type="ECO:0000313" key="3">
    <source>
        <dbReference type="Proteomes" id="UP000244932"/>
    </source>
</evidence>
<name>A0A2R8AEV4_9RHOB</name>
<evidence type="ECO:0000313" key="2">
    <source>
        <dbReference type="EMBL" id="SPF30769.1"/>
    </source>
</evidence>
<keyword evidence="3" id="KW-1185">Reference proteome</keyword>
<sequence length="70" mass="7858">MTFAQEAPNLFATLAARVGTIMKDARTDFSNWLTYRETVGELAWRDEHLLDDLGMAPGDVRPVARAASYR</sequence>
<dbReference type="Proteomes" id="UP000244932">
    <property type="component" value="Unassembled WGS sequence"/>
</dbReference>